<evidence type="ECO:0000313" key="1">
    <source>
        <dbReference type="EMBL" id="KAK9516106.1"/>
    </source>
</evidence>
<reference evidence="1 2" key="1">
    <citation type="journal article" date="2024" name="Genome Biol. Evol.">
        <title>Chromosome-level genome assembly of the viviparous eelpout Zoarces viviparus.</title>
        <authorList>
            <person name="Fuhrmann N."/>
            <person name="Brasseur M.V."/>
            <person name="Bakowski C.E."/>
            <person name="Podsiadlowski L."/>
            <person name="Prost S."/>
            <person name="Krehenwinkel H."/>
            <person name="Mayer C."/>
        </authorList>
    </citation>
    <scope>NUCLEOTIDE SEQUENCE [LARGE SCALE GENOMIC DNA]</scope>
    <source>
        <strain evidence="1">NO-MEL_2022_Ind0_liver</strain>
    </source>
</reference>
<comment type="caution">
    <text evidence="1">The sequence shown here is derived from an EMBL/GenBank/DDBJ whole genome shotgun (WGS) entry which is preliminary data.</text>
</comment>
<gene>
    <name evidence="1" type="ORF">VZT92_024063</name>
</gene>
<protein>
    <submittedName>
        <fullName evidence="1">Uncharacterized protein</fullName>
    </submittedName>
</protein>
<dbReference type="Proteomes" id="UP001488805">
    <property type="component" value="Unassembled WGS sequence"/>
</dbReference>
<proteinExistence type="predicted"/>
<name>A0AAW1E0U3_ZOAVI</name>
<dbReference type="EMBL" id="JBCEZU010000575">
    <property type="protein sequence ID" value="KAK9516106.1"/>
    <property type="molecule type" value="Genomic_DNA"/>
</dbReference>
<organism evidence="1 2">
    <name type="scientific">Zoarces viviparus</name>
    <name type="common">Viviparous eelpout</name>
    <name type="synonym">Blennius viviparus</name>
    <dbReference type="NCBI Taxonomy" id="48416"/>
    <lineage>
        <taxon>Eukaryota</taxon>
        <taxon>Metazoa</taxon>
        <taxon>Chordata</taxon>
        <taxon>Craniata</taxon>
        <taxon>Vertebrata</taxon>
        <taxon>Euteleostomi</taxon>
        <taxon>Actinopterygii</taxon>
        <taxon>Neopterygii</taxon>
        <taxon>Teleostei</taxon>
        <taxon>Neoteleostei</taxon>
        <taxon>Acanthomorphata</taxon>
        <taxon>Eupercaria</taxon>
        <taxon>Perciformes</taxon>
        <taxon>Cottioidei</taxon>
        <taxon>Zoarcales</taxon>
        <taxon>Zoarcidae</taxon>
        <taxon>Zoarcinae</taxon>
        <taxon>Zoarces</taxon>
    </lineage>
</organism>
<keyword evidence="2" id="KW-1185">Reference proteome</keyword>
<accession>A0AAW1E0U3</accession>
<evidence type="ECO:0000313" key="2">
    <source>
        <dbReference type="Proteomes" id="UP001488805"/>
    </source>
</evidence>
<sequence>MMTDLDCSAADGGGSLSLVGFSPPAPLTPPRSVKLGALDRVGGTEAFCFHSSFPQASRSLPSAFLSTSRCLSSYCWR</sequence>
<dbReference type="AlphaFoldDB" id="A0AAW1E0U3"/>